<protein>
    <submittedName>
        <fullName evidence="1">Uncharacterized protein</fullName>
    </submittedName>
</protein>
<evidence type="ECO:0000313" key="2">
    <source>
        <dbReference type="Proteomes" id="UP001500943"/>
    </source>
</evidence>
<reference evidence="1 2" key="1">
    <citation type="journal article" date="2019" name="Int. J. Syst. Evol. Microbiol.">
        <title>The Global Catalogue of Microorganisms (GCM) 10K type strain sequencing project: providing services to taxonomists for standard genome sequencing and annotation.</title>
        <authorList>
            <consortium name="The Broad Institute Genomics Platform"/>
            <consortium name="The Broad Institute Genome Sequencing Center for Infectious Disease"/>
            <person name="Wu L."/>
            <person name="Ma J."/>
        </authorList>
    </citation>
    <scope>NUCLEOTIDE SEQUENCE [LARGE SCALE GENOMIC DNA]</scope>
    <source>
        <strain evidence="1 2">JCM 12762</strain>
    </source>
</reference>
<organism evidence="1 2">
    <name type="scientific">Rhodoglobus aureus</name>
    <dbReference type="NCBI Taxonomy" id="191497"/>
    <lineage>
        <taxon>Bacteria</taxon>
        <taxon>Bacillati</taxon>
        <taxon>Actinomycetota</taxon>
        <taxon>Actinomycetes</taxon>
        <taxon>Micrococcales</taxon>
        <taxon>Microbacteriaceae</taxon>
        <taxon>Rhodoglobus</taxon>
    </lineage>
</organism>
<name>A0ABN1VQI6_9MICO</name>
<dbReference type="RefSeq" id="WP_343924859.1">
    <property type="nucleotide sequence ID" value="NZ_BAAAKW010000029.1"/>
</dbReference>
<comment type="caution">
    <text evidence="1">The sequence shown here is derived from an EMBL/GenBank/DDBJ whole genome shotgun (WGS) entry which is preliminary data.</text>
</comment>
<dbReference type="Proteomes" id="UP001500943">
    <property type="component" value="Unassembled WGS sequence"/>
</dbReference>
<dbReference type="EMBL" id="BAAAKW010000029">
    <property type="protein sequence ID" value="GAA1217725.1"/>
    <property type="molecule type" value="Genomic_DNA"/>
</dbReference>
<gene>
    <name evidence="1" type="ORF">GCM10009655_16450</name>
</gene>
<sequence length="105" mass="11667">MHKRYELTVSLSFADSRAVQIDQVVPRLEESLAVTLKSYPAATAYFVRGDEAEVEIVVGFRFENMLANNMRSTADEIIQSSMRAISRSSGSNFEVTCEESTLVPA</sequence>
<keyword evidence="2" id="KW-1185">Reference proteome</keyword>
<proteinExistence type="predicted"/>
<evidence type="ECO:0000313" key="1">
    <source>
        <dbReference type="EMBL" id="GAA1217725.1"/>
    </source>
</evidence>
<accession>A0ABN1VQI6</accession>